<evidence type="ECO:0000313" key="1">
    <source>
        <dbReference type="EMBL" id="TNV73425.1"/>
    </source>
</evidence>
<protein>
    <submittedName>
        <fullName evidence="1">Uncharacterized protein</fullName>
    </submittedName>
</protein>
<evidence type="ECO:0000313" key="2">
    <source>
        <dbReference type="Proteomes" id="UP000785679"/>
    </source>
</evidence>
<dbReference type="EMBL" id="RRYP01018904">
    <property type="protein sequence ID" value="TNV73425.1"/>
    <property type="molecule type" value="Genomic_DNA"/>
</dbReference>
<dbReference type="AlphaFoldDB" id="A0A8J8NF86"/>
<keyword evidence="2" id="KW-1185">Reference proteome</keyword>
<dbReference type="Proteomes" id="UP000785679">
    <property type="component" value="Unassembled WGS sequence"/>
</dbReference>
<accession>A0A8J8NF86</accession>
<gene>
    <name evidence="1" type="ORF">FGO68_gene8156</name>
</gene>
<reference evidence="1" key="1">
    <citation type="submission" date="2019-06" db="EMBL/GenBank/DDBJ databases">
        <authorList>
            <person name="Zheng W."/>
        </authorList>
    </citation>
    <scope>NUCLEOTIDE SEQUENCE</scope>
    <source>
        <strain evidence="1">QDHG01</strain>
    </source>
</reference>
<name>A0A8J8NF86_HALGN</name>
<organism evidence="1 2">
    <name type="scientific">Halteria grandinella</name>
    <dbReference type="NCBI Taxonomy" id="5974"/>
    <lineage>
        <taxon>Eukaryota</taxon>
        <taxon>Sar</taxon>
        <taxon>Alveolata</taxon>
        <taxon>Ciliophora</taxon>
        <taxon>Intramacronucleata</taxon>
        <taxon>Spirotrichea</taxon>
        <taxon>Stichotrichia</taxon>
        <taxon>Sporadotrichida</taxon>
        <taxon>Halteriidae</taxon>
        <taxon>Halteria</taxon>
    </lineage>
</organism>
<sequence length="96" mass="11100">MKKNAYVRSQTLETWICHEQSSIFSGIDKNLSLQRLQCHQNQQLSPSHYIKETLKVTKIVIKTLIFSKSDIPFSVLLLSMNQDHSGGMPRPDQRTR</sequence>
<comment type="caution">
    <text evidence="1">The sequence shown here is derived from an EMBL/GenBank/DDBJ whole genome shotgun (WGS) entry which is preliminary data.</text>
</comment>
<proteinExistence type="predicted"/>